<protein>
    <submittedName>
        <fullName evidence="4">Pentapeptide repeat-containing protein</fullName>
    </submittedName>
</protein>
<accession>A0A9X3X3Y8</accession>
<keyword evidence="1 3" id="KW-0853">WD repeat</keyword>
<dbReference type="EMBL" id="JAGTJJ010000016">
    <property type="protein sequence ID" value="MDC3983844.1"/>
    <property type="molecule type" value="Genomic_DNA"/>
</dbReference>
<dbReference type="PROSITE" id="PS50082">
    <property type="entry name" value="WD_REPEATS_2"/>
    <property type="match status" value="1"/>
</dbReference>
<evidence type="ECO:0000256" key="3">
    <source>
        <dbReference type="PROSITE-ProRule" id="PRU00221"/>
    </source>
</evidence>
<gene>
    <name evidence="4" type="ORF">KEG57_25265</name>
</gene>
<dbReference type="Gene3D" id="2.160.20.80">
    <property type="entry name" value="E3 ubiquitin-protein ligase SopA"/>
    <property type="match status" value="1"/>
</dbReference>
<dbReference type="AlphaFoldDB" id="A0A9X3X3Y8"/>
<dbReference type="Pfam" id="PF00805">
    <property type="entry name" value="Pentapeptide"/>
    <property type="match status" value="2"/>
</dbReference>
<sequence>MAGNVLGATRFNAPGIFQGVAFSPDARVLVGLVAGKKRARLHRFRVPDGQPLDPITVPGTFTELAVLPGGDFLLWSREGVARFTADGERIWHVGTAKTGAFDSVALSTDGTSFATHGRDSIASIFDARTGKREGVIKEDGEIYAFAFAPEGRTFATGGEKGVVRVFDQKTRKERAKRKSTKVLALAFSPDGERLAGGHGQGRILFWDAGTLTPIATRHLPTHRFFAEEAGGDVDRGPAACRWLAFLPGGGLVSYGNEHALRWWTADGAEVRRVTVSRQHAQGSAMAIAPGGAWIATGATASGLGVWSGTGERVTGEPALAEPRAIALTRDRLVVATPWTLVSLRRGDGTLIERPSHGPNTAIGALPDGELLVVGEDHARVVRELSDAERRLFDNAASSPRPRVSISRDGKTALYAADLVLEVWDLTRSVRTAALSHEQRVTAFAYGPGDGWVVSVSEDVRIWRPTTPDEPVRTIALPDGAPAYCGGVAVSSIGWIAVSVDRSSGNHDSNSLLVFIDPRSGAVTASLPHPVMRLGQLAFVDHRRVVVVDSAGRLRTADAETGTWLDEPAAEDIDVHGFAIRALAASDDGTEIAHVDGWGNVVVRAFPRTGEEATTPFDLGLDAAAEKPAEDPTKLFEKRLAGTRFLYAGKFQSSALEVRTSKEFREETLRELGGEVTKKSKDATHFVPALIPYTKHVPSKVELEIDARIAKGERVVKMSEKKLNELLLPTFAEARAMLRGEIPDGIARWNRWRSRWQTEYGEFISLAGMDLEGIDLRGANLGAAPLQEAKLARANLAGAELYDAVFRGADLRGANLDGARCGRVDFTQADLREARLGAQLGGARFDGADLRGADLSGADLSYTSLAGARLEGARFPDGYTPS</sequence>
<dbReference type="PANTHER" id="PTHR19848:SF8">
    <property type="entry name" value="F-BOX AND WD REPEAT DOMAIN CONTAINING 7"/>
    <property type="match status" value="1"/>
</dbReference>
<dbReference type="SMART" id="SM00320">
    <property type="entry name" value="WD40"/>
    <property type="match status" value="5"/>
</dbReference>
<organism evidence="4 5">
    <name type="scientific">Polyangium jinanense</name>
    <dbReference type="NCBI Taxonomy" id="2829994"/>
    <lineage>
        <taxon>Bacteria</taxon>
        <taxon>Pseudomonadati</taxon>
        <taxon>Myxococcota</taxon>
        <taxon>Polyangia</taxon>
        <taxon>Polyangiales</taxon>
        <taxon>Polyangiaceae</taxon>
        <taxon>Polyangium</taxon>
    </lineage>
</organism>
<name>A0A9X3X3Y8_9BACT</name>
<evidence type="ECO:0000256" key="1">
    <source>
        <dbReference type="ARBA" id="ARBA00022574"/>
    </source>
</evidence>
<evidence type="ECO:0000313" key="4">
    <source>
        <dbReference type="EMBL" id="MDC3983844.1"/>
    </source>
</evidence>
<keyword evidence="2" id="KW-0677">Repeat</keyword>
<reference evidence="4 5" key="1">
    <citation type="submission" date="2021-04" db="EMBL/GenBank/DDBJ databases">
        <title>Genome analysis of Polyangium sp.</title>
        <authorList>
            <person name="Li Y."/>
            <person name="Wang J."/>
        </authorList>
    </citation>
    <scope>NUCLEOTIDE SEQUENCE [LARGE SCALE GENOMIC DNA]</scope>
    <source>
        <strain evidence="4 5">SDU14</strain>
    </source>
</reference>
<dbReference type="PANTHER" id="PTHR19848">
    <property type="entry name" value="WD40 REPEAT PROTEIN"/>
    <property type="match status" value="1"/>
</dbReference>
<dbReference type="RefSeq" id="WP_272458853.1">
    <property type="nucleotide sequence ID" value="NZ_JAGTJJ010000016.1"/>
</dbReference>
<dbReference type="SUPFAM" id="SSF141571">
    <property type="entry name" value="Pentapeptide repeat-like"/>
    <property type="match status" value="1"/>
</dbReference>
<dbReference type="SUPFAM" id="SSF50998">
    <property type="entry name" value="Quinoprotein alcohol dehydrogenase-like"/>
    <property type="match status" value="2"/>
</dbReference>
<feature type="repeat" description="WD" evidence="3">
    <location>
        <begin position="175"/>
        <end position="216"/>
    </location>
</feature>
<dbReference type="Proteomes" id="UP001151081">
    <property type="component" value="Unassembled WGS sequence"/>
</dbReference>
<comment type="caution">
    <text evidence="4">The sequence shown here is derived from an EMBL/GenBank/DDBJ whole genome shotgun (WGS) entry which is preliminary data.</text>
</comment>
<keyword evidence="5" id="KW-1185">Reference proteome</keyword>
<dbReference type="InterPro" id="IPR011047">
    <property type="entry name" value="Quinoprotein_ADH-like_sf"/>
</dbReference>
<dbReference type="InterPro" id="IPR001680">
    <property type="entry name" value="WD40_rpt"/>
</dbReference>
<dbReference type="InterPro" id="IPR015943">
    <property type="entry name" value="WD40/YVTN_repeat-like_dom_sf"/>
</dbReference>
<dbReference type="InterPro" id="IPR001646">
    <property type="entry name" value="5peptide_repeat"/>
</dbReference>
<evidence type="ECO:0000313" key="5">
    <source>
        <dbReference type="Proteomes" id="UP001151081"/>
    </source>
</evidence>
<proteinExistence type="predicted"/>
<dbReference type="Pfam" id="PF00400">
    <property type="entry name" value="WD40"/>
    <property type="match status" value="2"/>
</dbReference>
<evidence type="ECO:0000256" key="2">
    <source>
        <dbReference type="ARBA" id="ARBA00022737"/>
    </source>
</evidence>
<dbReference type="Gene3D" id="2.130.10.10">
    <property type="entry name" value="YVTN repeat-like/Quinoprotein amine dehydrogenase"/>
    <property type="match status" value="3"/>
</dbReference>